<evidence type="ECO:0000256" key="1">
    <source>
        <dbReference type="SAM" id="MobiDB-lite"/>
    </source>
</evidence>
<feature type="region of interest" description="Disordered" evidence="1">
    <location>
        <begin position="86"/>
        <end position="165"/>
    </location>
</feature>
<proteinExistence type="predicted"/>
<reference evidence="2" key="1">
    <citation type="submission" date="2024-06" db="UniProtKB">
        <authorList>
            <consortium name="Ensembl"/>
        </authorList>
    </citation>
    <scope>IDENTIFICATION</scope>
</reference>
<feature type="region of interest" description="Disordered" evidence="1">
    <location>
        <begin position="1"/>
        <end position="47"/>
    </location>
</feature>
<protein>
    <submittedName>
        <fullName evidence="2">Uncharacterized protein</fullName>
    </submittedName>
</protein>
<dbReference type="EMBL" id="AEYP01029811">
    <property type="status" value="NOT_ANNOTATED_CDS"/>
    <property type="molecule type" value="Genomic_DNA"/>
</dbReference>
<organism evidence="2">
    <name type="scientific">Mustela putorius furo</name>
    <name type="common">European domestic ferret</name>
    <name type="synonym">Mustela furo</name>
    <dbReference type="NCBI Taxonomy" id="9669"/>
    <lineage>
        <taxon>Eukaryota</taxon>
        <taxon>Metazoa</taxon>
        <taxon>Chordata</taxon>
        <taxon>Craniata</taxon>
        <taxon>Vertebrata</taxon>
        <taxon>Euteleostomi</taxon>
        <taxon>Mammalia</taxon>
        <taxon>Eutheria</taxon>
        <taxon>Laurasiatheria</taxon>
        <taxon>Carnivora</taxon>
        <taxon>Caniformia</taxon>
        <taxon>Musteloidea</taxon>
        <taxon>Mustelidae</taxon>
        <taxon>Mustelinae</taxon>
        <taxon>Mustela</taxon>
    </lineage>
</organism>
<sequence>LLKPALSAGSARGRSAGDGEEDERPSAHGGGTPPRRDGGTSLRSSRLSPPRFLNSALYFQATSNFIPSFKIHLRVLSEELKIEAGALCGGGPALGGGGGQGSGAPSCPGQAGPTARPLPGGKAASGSQMRPNPARKGLGTTSTPRTADGQAVRSGVGPGPSSSSQ</sequence>
<accession>M3XU82</accession>
<dbReference type="HOGENOM" id="CLU_1614644_0_0_1"/>
<dbReference type="InParanoid" id="M3XU82"/>
<feature type="compositionally biased region" description="Gly residues" evidence="1">
    <location>
        <begin position="87"/>
        <end position="102"/>
    </location>
</feature>
<evidence type="ECO:0000313" key="2">
    <source>
        <dbReference type="Ensembl" id="ENSMPUP00000002632.1"/>
    </source>
</evidence>
<name>M3XU82_MUSPF</name>
<dbReference type="AlphaFoldDB" id="M3XU82"/>
<dbReference type="EMBL" id="AEYP01029812">
    <property type="status" value="NOT_ANNOTATED_CDS"/>
    <property type="molecule type" value="Genomic_DNA"/>
</dbReference>
<dbReference type="Ensembl" id="ENSMPUT00000002687.1">
    <property type="protein sequence ID" value="ENSMPUP00000002632.1"/>
    <property type="gene ID" value="ENSMPUG00000002661.1"/>
</dbReference>